<dbReference type="GO" id="GO:0080156">
    <property type="term" value="P:mitochondrial mRNA modification"/>
    <property type="evidence" value="ECO:0007669"/>
    <property type="project" value="TreeGrafter"/>
</dbReference>
<dbReference type="GO" id="GO:0016554">
    <property type="term" value="P:cytidine to uridine editing"/>
    <property type="evidence" value="ECO:0007669"/>
    <property type="project" value="InterPro"/>
</dbReference>
<feature type="compositionally biased region" description="Polar residues" evidence="3">
    <location>
        <begin position="264"/>
        <end position="320"/>
    </location>
</feature>
<feature type="region of interest" description="Disordered" evidence="3">
    <location>
        <begin position="339"/>
        <end position="391"/>
    </location>
</feature>
<dbReference type="EMBL" id="CM003371">
    <property type="protein sequence ID" value="KOM31728.1"/>
    <property type="molecule type" value="Genomic_DNA"/>
</dbReference>
<gene>
    <name evidence="5" type="ORF">LR48_Vigan01g128300</name>
</gene>
<keyword evidence="1" id="KW-0507">mRNA processing</keyword>
<feature type="region of interest" description="Disordered" evidence="3">
    <location>
        <begin position="179"/>
        <end position="320"/>
    </location>
</feature>
<dbReference type="Pfam" id="PF21864">
    <property type="entry name" value="MORF_dom"/>
    <property type="match status" value="1"/>
</dbReference>
<dbReference type="GO" id="GO:0005739">
    <property type="term" value="C:mitochondrion"/>
    <property type="evidence" value="ECO:0007669"/>
    <property type="project" value="TreeGrafter"/>
</dbReference>
<sequence>MASSLIRLRRTLRALSGVTQSISATHAPSFSAPIRCAVSWNCHSLKGVVQSRSFRSSSTSLLSVRSSQSNIPEEIGPDTILFEGCDYNHWLFVMDFPRDNKPPPEEMVRVYEETCAKGLNISVEEAKQKIYACSTTTYTGFQAVMTEEESKKFEGLPGVIFVLPDSYIDPVNKQYGGDQYINGTIIPRPPPVQYGRNQGRRDRNRSPGQYNRQENPVPSSQGNPSYGAQESMPRDGRNYAPPQNYPPPQNYGQASPHQYPPRQNYGQASQNHPPQQNFGQASQNYPPQQNFGQASQNYPPQQNYSQGLQNYPPQHNYDLASQNYTPQLTFDQAPQNYPQYAQQQGFGPPGGQGERSYMPQQNIGRPGQGERRDPVPRHGTSDVRGDTFVPSYTTNFKPTYMEEFEQAKQETHPAKERTGSQHPPSGPDNFTGQGEVGFVLFGKVESMGAEKQQQRGSSVRILLPFWHHSTSCTHRRNKGYWVLKWELCKKGRRLIFGMRKSSQRKGTLRPSIFNRSRSTQGKQHHPFICGEEGWRWASCGGAVVAAKSERGSGELLKVARRS</sequence>
<dbReference type="InterPro" id="IPR039206">
    <property type="entry name" value="MORF/ORRM1/DAG-like"/>
</dbReference>
<proteinExistence type="predicted"/>
<feature type="region of interest" description="Disordered" evidence="3">
    <location>
        <begin position="405"/>
        <end position="434"/>
    </location>
</feature>
<dbReference type="Gene3D" id="3.30.70.80">
    <property type="entry name" value="Peptidase S8 propeptide/proteinase inhibitor I9"/>
    <property type="match status" value="1"/>
</dbReference>
<dbReference type="STRING" id="3914.A0A0L9TMA9"/>
<feature type="compositionally biased region" description="Polar residues" evidence="3">
    <location>
        <begin position="206"/>
        <end position="228"/>
    </location>
</feature>
<reference evidence="6" key="1">
    <citation type="journal article" date="2015" name="Proc. Natl. Acad. Sci. U.S.A.">
        <title>Genome sequencing of adzuki bean (Vigna angularis) provides insight into high starch and low fat accumulation and domestication.</title>
        <authorList>
            <person name="Yang K."/>
            <person name="Tian Z."/>
            <person name="Chen C."/>
            <person name="Luo L."/>
            <person name="Zhao B."/>
            <person name="Wang Z."/>
            <person name="Yu L."/>
            <person name="Li Y."/>
            <person name="Sun Y."/>
            <person name="Li W."/>
            <person name="Chen Y."/>
            <person name="Li Y."/>
            <person name="Zhang Y."/>
            <person name="Ai D."/>
            <person name="Zhao J."/>
            <person name="Shang C."/>
            <person name="Ma Y."/>
            <person name="Wu B."/>
            <person name="Wang M."/>
            <person name="Gao L."/>
            <person name="Sun D."/>
            <person name="Zhang P."/>
            <person name="Guo F."/>
            <person name="Wang W."/>
            <person name="Li Y."/>
            <person name="Wang J."/>
            <person name="Varshney R.K."/>
            <person name="Wang J."/>
            <person name="Ling H.Q."/>
            <person name="Wan P."/>
        </authorList>
    </citation>
    <scope>NUCLEOTIDE SEQUENCE</scope>
    <source>
        <strain evidence="6">cv. Jingnong 6</strain>
    </source>
</reference>
<dbReference type="InterPro" id="IPR037045">
    <property type="entry name" value="S8pro/Inhibitor_I9_sf"/>
</dbReference>
<evidence type="ECO:0000313" key="6">
    <source>
        <dbReference type="Proteomes" id="UP000053144"/>
    </source>
</evidence>
<protein>
    <recommendedName>
        <fullName evidence="4">MORF/ORRM1/DAG-like MORF domain-containing protein</fullName>
    </recommendedName>
</protein>
<dbReference type="Proteomes" id="UP000053144">
    <property type="component" value="Chromosome 1"/>
</dbReference>
<evidence type="ECO:0000256" key="2">
    <source>
        <dbReference type="ARBA" id="ARBA00022946"/>
    </source>
</evidence>
<feature type="compositionally biased region" description="Basic and acidic residues" evidence="3">
    <location>
        <begin position="405"/>
        <end position="419"/>
    </location>
</feature>
<dbReference type="InterPro" id="IPR054059">
    <property type="entry name" value="MORF/ORRM1/DAG-like_MORF"/>
</dbReference>
<dbReference type="Gramene" id="KOM31728">
    <property type="protein sequence ID" value="KOM31728"/>
    <property type="gene ID" value="LR48_Vigan01g128300"/>
</dbReference>
<feature type="compositionally biased region" description="Polar residues" evidence="3">
    <location>
        <begin position="420"/>
        <end position="432"/>
    </location>
</feature>
<dbReference type="GO" id="GO:0006397">
    <property type="term" value="P:mRNA processing"/>
    <property type="evidence" value="ECO:0007669"/>
    <property type="project" value="UniProtKB-KW"/>
</dbReference>
<organism evidence="5 6">
    <name type="scientific">Phaseolus angularis</name>
    <name type="common">Azuki bean</name>
    <name type="synonym">Vigna angularis</name>
    <dbReference type="NCBI Taxonomy" id="3914"/>
    <lineage>
        <taxon>Eukaryota</taxon>
        <taxon>Viridiplantae</taxon>
        <taxon>Streptophyta</taxon>
        <taxon>Embryophyta</taxon>
        <taxon>Tracheophyta</taxon>
        <taxon>Spermatophyta</taxon>
        <taxon>Magnoliopsida</taxon>
        <taxon>eudicotyledons</taxon>
        <taxon>Gunneridae</taxon>
        <taxon>Pentapetalae</taxon>
        <taxon>rosids</taxon>
        <taxon>fabids</taxon>
        <taxon>Fabales</taxon>
        <taxon>Fabaceae</taxon>
        <taxon>Papilionoideae</taxon>
        <taxon>50 kb inversion clade</taxon>
        <taxon>NPAAA clade</taxon>
        <taxon>indigoferoid/millettioid clade</taxon>
        <taxon>Phaseoleae</taxon>
        <taxon>Vigna</taxon>
    </lineage>
</organism>
<dbReference type="PANTHER" id="PTHR31346:SF5">
    <property type="entry name" value="MULTIPLE ORGANELLAR RNA EDITING FACTOR 1, MITOCHONDRIAL"/>
    <property type="match status" value="1"/>
</dbReference>
<feature type="compositionally biased region" description="Basic and acidic residues" evidence="3">
    <location>
        <begin position="368"/>
        <end position="385"/>
    </location>
</feature>
<name>A0A0L9TMA9_PHAAN</name>
<evidence type="ECO:0000259" key="4">
    <source>
        <dbReference type="Pfam" id="PF21864"/>
    </source>
</evidence>
<evidence type="ECO:0000256" key="1">
    <source>
        <dbReference type="ARBA" id="ARBA00022664"/>
    </source>
</evidence>
<dbReference type="PANTHER" id="PTHR31346">
    <property type="entry name" value="MULTIPLE ORGANELLAR RNA EDITING FACTOR 2, CHLOROPLASTIC-RELATED-RELATED"/>
    <property type="match status" value="1"/>
</dbReference>
<dbReference type="AlphaFoldDB" id="A0A0L9TMA9"/>
<feature type="domain" description="MORF/ORRM1/DAG-like MORF" evidence="4">
    <location>
        <begin position="87"/>
        <end position="179"/>
    </location>
</feature>
<evidence type="ECO:0000313" key="5">
    <source>
        <dbReference type="EMBL" id="KOM31728.1"/>
    </source>
</evidence>
<keyword evidence="2" id="KW-0809">Transit peptide</keyword>
<evidence type="ECO:0000256" key="3">
    <source>
        <dbReference type="SAM" id="MobiDB-lite"/>
    </source>
</evidence>
<accession>A0A0L9TMA9</accession>